<dbReference type="EMBL" id="NDWU01000004">
    <property type="protein sequence ID" value="PUA33771.1"/>
    <property type="molecule type" value="Genomic_DNA"/>
</dbReference>
<sequence>MVTLTCSSRLIKMMEKGITKAVAIAVAIVTLLVGIGIGVVVTPYVARVAPAAPAVGLSGEVPIGALLPLSGPLSAFGENDKVSIQTAVDEANAFLAKVGANWRLKLYVEDTETKPEVALEKLMSLHAKGIKVVIGPMGSGEVMKVKEYADANKILIISQSSTSPALSIKGDYIYRFCPNDLYQGPIGPRFAKMLGVTHMFIVYLANPWGDGLAEVAEKTAKELGITVSGKFRIAEAATDYSAEVASLNSEVSKLVEQGVPPEKIMVLLITYGEATTFMLSAREYDVLWKVKWFGSDGTAYEGSLIKEAKTAEFSSSVRFVSPIFAPTKTPKYQELLEKISKAVGRPPEPYAYNTYDAVWVITLALLATNKYDVDAIISAMPQILAHYYGASGYIMLDETGDRIGADYELTEIVKTAPGTYEWKVTGIYHGATAEIVWK</sequence>
<dbReference type="InterPro" id="IPR028081">
    <property type="entry name" value="Leu-bd"/>
</dbReference>
<protein>
    <recommendedName>
        <fullName evidence="3">Leucine-binding protein domain-containing protein</fullName>
    </recommendedName>
</protein>
<name>A0A2R7Y897_9ARCH</name>
<organism evidence="4 5">
    <name type="scientific">Candidatus Terraquivivens tikiterensis</name>
    <dbReference type="NCBI Taxonomy" id="1980982"/>
    <lineage>
        <taxon>Archaea</taxon>
        <taxon>Nitrososphaerota</taxon>
        <taxon>Candidatus Wolframiiraptoraceae</taxon>
        <taxon>Candidatus Terraquivivens</taxon>
    </lineage>
</organism>
<dbReference type="Pfam" id="PF13458">
    <property type="entry name" value="Peripla_BP_6"/>
    <property type="match status" value="1"/>
</dbReference>
<dbReference type="CDD" id="cd06346">
    <property type="entry name" value="PBP1_ABC_ligand_binding-like"/>
    <property type="match status" value="1"/>
</dbReference>
<keyword evidence="2" id="KW-0472">Membrane</keyword>
<comment type="caution">
    <text evidence="4">The sequence shown here is derived from an EMBL/GenBank/DDBJ whole genome shotgun (WGS) entry which is preliminary data.</text>
</comment>
<dbReference type="InterPro" id="IPR051010">
    <property type="entry name" value="BCAA_transport"/>
</dbReference>
<keyword evidence="1" id="KW-0732">Signal</keyword>
<dbReference type="SUPFAM" id="SSF53822">
    <property type="entry name" value="Periplasmic binding protein-like I"/>
    <property type="match status" value="1"/>
</dbReference>
<evidence type="ECO:0000313" key="4">
    <source>
        <dbReference type="EMBL" id="PUA33771.1"/>
    </source>
</evidence>
<feature type="transmembrane region" description="Helical" evidence="2">
    <location>
        <begin position="21"/>
        <end position="46"/>
    </location>
</feature>
<dbReference type="PANTHER" id="PTHR30483:SF40">
    <property type="entry name" value="HISTIDINE KINASE"/>
    <property type="match status" value="1"/>
</dbReference>
<feature type="domain" description="Leucine-binding protein" evidence="3">
    <location>
        <begin position="60"/>
        <end position="413"/>
    </location>
</feature>
<dbReference type="Proteomes" id="UP000244066">
    <property type="component" value="Unassembled WGS sequence"/>
</dbReference>
<evidence type="ECO:0000259" key="3">
    <source>
        <dbReference type="Pfam" id="PF13458"/>
    </source>
</evidence>
<reference evidence="4 5" key="1">
    <citation type="submission" date="2017-04" db="EMBL/GenBank/DDBJ databases">
        <title>Draft Aigarchaeota genome from a New Zealand hot spring.</title>
        <authorList>
            <person name="Reysenbach A.-L."/>
            <person name="Donaho J.A."/>
            <person name="Gerhart J."/>
            <person name="Kelley J.F."/>
            <person name="Kouba K."/>
            <person name="Podar M."/>
            <person name="Stott M."/>
        </authorList>
    </citation>
    <scope>NUCLEOTIDE SEQUENCE [LARGE SCALE GENOMIC DNA]</scope>
    <source>
        <strain evidence="4">NZ13_MG1</strain>
    </source>
</reference>
<keyword evidence="2" id="KW-1133">Transmembrane helix</keyword>
<evidence type="ECO:0000256" key="1">
    <source>
        <dbReference type="ARBA" id="ARBA00022729"/>
    </source>
</evidence>
<proteinExistence type="predicted"/>
<evidence type="ECO:0000256" key="2">
    <source>
        <dbReference type="SAM" id="Phobius"/>
    </source>
</evidence>
<gene>
    <name evidence="4" type="ORF">B9J98_02180</name>
</gene>
<keyword evidence="2" id="KW-0812">Transmembrane</keyword>
<dbReference type="PANTHER" id="PTHR30483">
    <property type="entry name" value="LEUCINE-SPECIFIC-BINDING PROTEIN"/>
    <property type="match status" value="1"/>
</dbReference>
<dbReference type="Gene3D" id="3.40.50.2300">
    <property type="match status" value="2"/>
</dbReference>
<dbReference type="AlphaFoldDB" id="A0A2R7Y897"/>
<dbReference type="InterPro" id="IPR028082">
    <property type="entry name" value="Peripla_BP_I"/>
</dbReference>
<accession>A0A2R7Y897</accession>
<evidence type="ECO:0000313" key="5">
    <source>
        <dbReference type="Proteomes" id="UP000244066"/>
    </source>
</evidence>